<dbReference type="Gene3D" id="3.40.250.10">
    <property type="entry name" value="Rhodanese-like domain"/>
    <property type="match status" value="1"/>
</dbReference>
<dbReference type="PROSITE" id="PS50206">
    <property type="entry name" value="RHODANESE_3"/>
    <property type="match status" value="1"/>
</dbReference>
<dbReference type="InterPro" id="IPR036873">
    <property type="entry name" value="Rhodanese-like_dom_sf"/>
</dbReference>
<dbReference type="AlphaFoldDB" id="A0A916QAQ5"/>
<reference evidence="2" key="1">
    <citation type="submission" date="2020-06" db="EMBL/GenBank/DDBJ databases">
        <title>Characterization of fructooligosaccharide metabolism and fructooligosaccharide-degrading enzymes in human commensal butyrate producers.</title>
        <authorList>
            <person name="Tanno H."/>
            <person name="Fujii T."/>
            <person name="Hirano K."/>
            <person name="Maeno S."/>
            <person name="Tonozuka T."/>
            <person name="Sakamoto M."/>
            <person name="Ohkuma M."/>
            <person name="Tochio T."/>
            <person name="Endo A."/>
        </authorList>
    </citation>
    <scope>NUCLEOTIDE SEQUENCE</scope>
    <source>
        <strain evidence="2">JCM 17466</strain>
    </source>
</reference>
<dbReference type="InterPro" id="IPR050229">
    <property type="entry name" value="GlpE_sulfurtransferase"/>
</dbReference>
<feature type="domain" description="Rhodanese" evidence="1">
    <location>
        <begin position="17"/>
        <end position="96"/>
    </location>
</feature>
<dbReference type="Pfam" id="PF00581">
    <property type="entry name" value="Rhodanese"/>
    <property type="match status" value="1"/>
</dbReference>
<comment type="caution">
    <text evidence="2">The sequence shown here is derived from an EMBL/GenBank/DDBJ whole genome shotgun (WGS) entry which is preliminary data.</text>
</comment>
<accession>A0A916QAQ5</accession>
<evidence type="ECO:0000313" key="3">
    <source>
        <dbReference type="Proteomes" id="UP000613208"/>
    </source>
</evidence>
<dbReference type="PANTHER" id="PTHR43031">
    <property type="entry name" value="FAD-DEPENDENT OXIDOREDUCTASE"/>
    <property type="match status" value="1"/>
</dbReference>
<dbReference type="CDD" id="cd00158">
    <property type="entry name" value="RHOD"/>
    <property type="match status" value="1"/>
</dbReference>
<dbReference type="SMART" id="SM00450">
    <property type="entry name" value="RHOD"/>
    <property type="match status" value="1"/>
</dbReference>
<gene>
    <name evidence="2" type="ORF">ANBU17_23420</name>
</gene>
<dbReference type="SUPFAM" id="SSF52821">
    <property type="entry name" value="Rhodanese/Cell cycle control phosphatase"/>
    <property type="match status" value="1"/>
</dbReference>
<evidence type="ECO:0000313" key="2">
    <source>
        <dbReference type="EMBL" id="GFO85995.1"/>
    </source>
</evidence>
<protein>
    <recommendedName>
        <fullName evidence="1">Rhodanese domain-containing protein</fullName>
    </recommendedName>
</protein>
<evidence type="ECO:0000259" key="1">
    <source>
        <dbReference type="PROSITE" id="PS50206"/>
    </source>
</evidence>
<sequence length="100" mass="11856">MEFINVSLKDGLKMAEEKEKYRLIDVREPYRYEKEHLKGAVNRPYGILKQEDYNEKKDLIVYCDFGGQSMMAARHLAKEGFRVYNIVGGVYYHLEEWKDG</sequence>
<dbReference type="InterPro" id="IPR001763">
    <property type="entry name" value="Rhodanese-like_dom"/>
</dbReference>
<dbReference type="RefSeq" id="WP_201311674.1">
    <property type="nucleotide sequence ID" value="NZ_BLYI01000047.1"/>
</dbReference>
<dbReference type="EMBL" id="BLYI01000047">
    <property type="protein sequence ID" value="GFO85995.1"/>
    <property type="molecule type" value="Genomic_DNA"/>
</dbReference>
<proteinExistence type="predicted"/>
<keyword evidence="3" id="KW-1185">Reference proteome</keyword>
<organism evidence="2 3">
    <name type="scientific">Anaerostipes butyraticus</name>
    <dbReference type="NCBI Taxonomy" id="645466"/>
    <lineage>
        <taxon>Bacteria</taxon>
        <taxon>Bacillati</taxon>
        <taxon>Bacillota</taxon>
        <taxon>Clostridia</taxon>
        <taxon>Lachnospirales</taxon>
        <taxon>Lachnospiraceae</taxon>
        <taxon>Anaerostipes</taxon>
    </lineage>
</organism>
<name>A0A916QAQ5_9FIRM</name>
<dbReference type="Proteomes" id="UP000613208">
    <property type="component" value="Unassembled WGS sequence"/>
</dbReference>
<dbReference type="PANTHER" id="PTHR43031:SF1">
    <property type="entry name" value="PYRIDINE NUCLEOTIDE-DISULPHIDE OXIDOREDUCTASE"/>
    <property type="match status" value="1"/>
</dbReference>